<dbReference type="STRING" id="201973.SAMN04488025_10178"/>
<accession>A0A1I2K8U0</accession>
<evidence type="ECO:0000313" key="1">
    <source>
        <dbReference type="EMBL" id="SFF63532.1"/>
    </source>
</evidence>
<dbReference type="AlphaFoldDB" id="A0A1I2K8U0"/>
<gene>
    <name evidence="1" type="ORF">SAMN04488025_10178</name>
</gene>
<dbReference type="OrthoDB" id="2985373at2"/>
<dbReference type="InterPro" id="IPR017589">
    <property type="entry name" value="CRISPR-assoc_prot_Cas10d/Csc3"/>
</dbReference>
<proteinExistence type="predicted"/>
<dbReference type="RefSeq" id="WP_092035352.1">
    <property type="nucleotide sequence ID" value="NZ_FOOK01000001.1"/>
</dbReference>
<evidence type="ECO:0000313" key="2">
    <source>
        <dbReference type="Proteomes" id="UP000198661"/>
    </source>
</evidence>
<dbReference type="EMBL" id="FOOK01000001">
    <property type="protein sequence ID" value="SFF63532.1"/>
    <property type="molecule type" value="Genomic_DNA"/>
</dbReference>
<sequence length="992" mass="115584">MDLKSFSERLLLEFQKMDLSERIAKSYNWANQSKSYRQGRNLLDQSMWDHIRTGVEACLALLSHLESIGFEPPEEELKIALVAFVLHDLHKDSAVEKKGSSEYALSLEELERVAGELSRAVGEDLPPAAFLRAAGVSNFSPKLGDLGSLSNRYSWTGIRDWVKLMDQTASIIGIAECMEHRTIYSLEEKLRRVLPPKLTEHLRIVCHRVQEMRGMITTQLHNGMALLMKRYGYYPWLRFGDGTLYITFDGRELPDKDSLMAELTHLFFRSIREADQVDWEKLFNRPTLQCQPLAFLVNQTPGEFAWMFHELFMKSSSGSKTFPEKNFKESQLAAYKARNLDELYRIFGVDSSFDEEFREKWFYTSRYLAALQRLVQRLEKISAVDALLQLANFLGLPAEDIANRVPDPLHTNNKRFDGAIWLAYRFLQETEVDGKPARHLPIEDWRVTVRKKAADFLEGKITPEKMMEIVDEELKIGDDLQNYFREQLIVSWETVRNLNLLDMKELLKKKTRSQKRICNLCNRKILSGSEPKVKAQVIQDNVNVFSNRILPKGWDPGKRGDVAALHWCGVCFFEFILRQVFSMDSFSGGDQSRQINLFAFPSFQITEERLLDLQYDLKNFFGTIYVHRRGEINHVWQDPWVEEKQEKLRKHLRDHFQLYKDYFEQEMEERGRPPKNGDVLKASPPGNVLLFTYDYYNNSSDRTREEIWLKALSAALSLHKLYGFRLWVTEKPFLMMSDVREVRHAIHLDAPPYKVARLLEGPERRGTTDFVVPIGQVNDLLKRLACVWEIHQTVNPLDFSKPTDKNVSIILHQLDVHPMAGAHFFKRHLTEHAYAADPFVRACRAIDQMRGGMEVSLAREIALASLKLYKPDISQEGRAHRYENLFRLVVKGIKERREKSEICGLLFKRLERLAKQSSKREYVRVEEKAVQEFVDLIYDRFYMDACGGNIAKLNQRQNQLADGIFFETHLERLKEIRERQAAKNQTDRRETV</sequence>
<protein>
    <submittedName>
        <fullName evidence="1">CRISPR type I-D/CYANO-associated protein Csc3/Cas10d</fullName>
    </submittedName>
</protein>
<dbReference type="Proteomes" id="UP000198661">
    <property type="component" value="Unassembled WGS sequence"/>
</dbReference>
<reference evidence="1 2" key="1">
    <citation type="submission" date="2016-10" db="EMBL/GenBank/DDBJ databases">
        <authorList>
            <person name="de Groot N.N."/>
        </authorList>
    </citation>
    <scope>NUCLEOTIDE SEQUENCE [LARGE SCALE GENOMIC DNA]</scope>
    <source>
        <strain evidence="1 2">DSM 44945</strain>
    </source>
</reference>
<name>A0A1I2K8U0_9BACL</name>
<keyword evidence="2" id="KW-1185">Reference proteome</keyword>
<organism evidence="1 2">
    <name type="scientific">Planifilum fulgidum</name>
    <dbReference type="NCBI Taxonomy" id="201973"/>
    <lineage>
        <taxon>Bacteria</taxon>
        <taxon>Bacillati</taxon>
        <taxon>Bacillota</taxon>
        <taxon>Bacilli</taxon>
        <taxon>Bacillales</taxon>
        <taxon>Thermoactinomycetaceae</taxon>
        <taxon>Planifilum</taxon>
    </lineage>
</organism>
<dbReference type="NCBIfam" id="TIGR03174">
    <property type="entry name" value="cas_Csc3"/>
    <property type="match status" value="2"/>
</dbReference>